<gene>
    <name evidence="3" type="ORF">KJP28_17950</name>
</gene>
<sequence>MTANIRGTLILDLVDFLKVLQADPEQVFRASGVPLSLNDHPDARVPVEAPMALLETAAKTLEMQDFGLQFAAFRKMPDLGPVALVLREKETLGDVLETMARAFHLHSSALFLSVVDDGELTLLTVELLTRKHILSRQSAEMILCGVTEMLRWVLGTEWSPKGVRFRHAKALPDAVYRKHFGSVPAFGQELNALVLEPRDLARSIRRPTTAQVIDAQADQILSRAAEAPDVFSYRVRQLIILLIARGEARADRIAGLLEMDRRTVQRRLAVEGLTFSVLLDEVRRELAQQYVLASDRSLTEITYLIGFESSSVFSRWYRSAFGIAPLASRRAMKREDA</sequence>
<feature type="domain" description="HTH araC/xylS-type" evidence="2">
    <location>
        <begin position="233"/>
        <end position="331"/>
    </location>
</feature>
<reference evidence="3 4" key="1">
    <citation type="submission" date="2021-05" db="EMBL/GenBank/DDBJ databases">
        <title>Culturable bacteria isolated from Daya Bay.</title>
        <authorList>
            <person name="Zheng W."/>
            <person name="Yu S."/>
            <person name="Huang Y."/>
        </authorList>
    </citation>
    <scope>NUCLEOTIDE SEQUENCE [LARGE SCALE GENOMIC DNA]</scope>
    <source>
        <strain evidence="3 4">DP4N28-5</strain>
    </source>
</reference>
<protein>
    <submittedName>
        <fullName evidence="3">AraC family transcriptional regulator</fullName>
    </submittedName>
</protein>
<keyword evidence="1" id="KW-0238">DNA-binding</keyword>
<dbReference type="PANTHER" id="PTHR47894:SF4">
    <property type="entry name" value="HTH-TYPE TRANSCRIPTIONAL REGULATOR GADX"/>
    <property type="match status" value="1"/>
</dbReference>
<keyword evidence="4" id="KW-1185">Reference proteome</keyword>
<comment type="caution">
    <text evidence="3">The sequence shown here is derived from an EMBL/GenBank/DDBJ whole genome shotgun (WGS) entry which is preliminary data.</text>
</comment>
<name>A0ABS6T6F0_9RHOB</name>
<dbReference type="InterPro" id="IPR032687">
    <property type="entry name" value="AraC-type_N"/>
</dbReference>
<dbReference type="RefSeq" id="WP_218393997.1">
    <property type="nucleotide sequence ID" value="NZ_JAHUZE010000004.1"/>
</dbReference>
<proteinExistence type="predicted"/>
<dbReference type="Pfam" id="PF12625">
    <property type="entry name" value="Arabinose_bd"/>
    <property type="match status" value="1"/>
</dbReference>
<dbReference type="Pfam" id="PF12833">
    <property type="entry name" value="HTH_18"/>
    <property type="match status" value="1"/>
</dbReference>
<organism evidence="3 4">
    <name type="scientific">Maritimibacter dapengensis</name>
    <dbReference type="NCBI Taxonomy" id="2836868"/>
    <lineage>
        <taxon>Bacteria</taxon>
        <taxon>Pseudomonadati</taxon>
        <taxon>Pseudomonadota</taxon>
        <taxon>Alphaproteobacteria</taxon>
        <taxon>Rhodobacterales</taxon>
        <taxon>Roseobacteraceae</taxon>
        <taxon>Maritimibacter</taxon>
    </lineage>
</organism>
<dbReference type="Proteomes" id="UP000756530">
    <property type="component" value="Unassembled WGS sequence"/>
</dbReference>
<evidence type="ECO:0000256" key="1">
    <source>
        <dbReference type="ARBA" id="ARBA00023125"/>
    </source>
</evidence>
<dbReference type="PROSITE" id="PS01124">
    <property type="entry name" value="HTH_ARAC_FAMILY_2"/>
    <property type="match status" value="1"/>
</dbReference>
<dbReference type="InterPro" id="IPR018060">
    <property type="entry name" value="HTH_AraC"/>
</dbReference>
<accession>A0ABS6T6F0</accession>
<dbReference type="PANTHER" id="PTHR47894">
    <property type="entry name" value="HTH-TYPE TRANSCRIPTIONAL REGULATOR GADX"/>
    <property type="match status" value="1"/>
</dbReference>
<dbReference type="SMART" id="SM00342">
    <property type="entry name" value="HTH_ARAC"/>
    <property type="match status" value="1"/>
</dbReference>
<evidence type="ECO:0000313" key="3">
    <source>
        <dbReference type="EMBL" id="MBV7380813.1"/>
    </source>
</evidence>
<evidence type="ECO:0000313" key="4">
    <source>
        <dbReference type="Proteomes" id="UP000756530"/>
    </source>
</evidence>
<dbReference type="EMBL" id="JAHUZE010000004">
    <property type="protein sequence ID" value="MBV7380813.1"/>
    <property type="molecule type" value="Genomic_DNA"/>
</dbReference>
<evidence type="ECO:0000259" key="2">
    <source>
        <dbReference type="PROSITE" id="PS01124"/>
    </source>
</evidence>